<feature type="region of interest" description="Disordered" evidence="1">
    <location>
        <begin position="1"/>
        <end position="49"/>
    </location>
</feature>
<evidence type="ECO:0000313" key="2">
    <source>
        <dbReference type="EMBL" id="CCD54189.1"/>
    </source>
</evidence>
<reference evidence="3" key="1">
    <citation type="journal article" date="2011" name="PLoS Genet.">
        <title>Genomic analysis of the necrotrophic fungal pathogens Sclerotinia sclerotiorum and Botrytis cinerea.</title>
        <authorList>
            <person name="Amselem J."/>
            <person name="Cuomo C.A."/>
            <person name="van Kan J.A."/>
            <person name="Viaud M."/>
            <person name="Benito E.P."/>
            <person name="Couloux A."/>
            <person name="Coutinho P.M."/>
            <person name="de Vries R.P."/>
            <person name="Dyer P.S."/>
            <person name="Fillinger S."/>
            <person name="Fournier E."/>
            <person name="Gout L."/>
            <person name="Hahn M."/>
            <person name="Kohn L."/>
            <person name="Lapalu N."/>
            <person name="Plummer K.M."/>
            <person name="Pradier J.M."/>
            <person name="Quevillon E."/>
            <person name="Sharon A."/>
            <person name="Simon A."/>
            <person name="ten Have A."/>
            <person name="Tudzynski B."/>
            <person name="Tudzynski P."/>
            <person name="Wincker P."/>
            <person name="Andrew M."/>
            <person name="Anthouard V."/>
            <person name="Beever R.E."/>
            <person name="Beffa R."/>
            <person name="Benoit I."/>
            <person name="Bouzid O."/>
            <person name="Brault B."/>
            <person name="Chen Z."/>
            <person name="Choquer M."/>
            <person name="Collemare J."/>
            <person name="Cotton P."/>
            <person name="Danchin E.G."/>
            <person name="Da Silva C."/>
            <person name="Gautier A."/>
            <person name="Giraud C."/>
            <person name="Giraud T."/>
            <person name="Gonzalez C."/>
            <person name="Grossetete S."/>
            <person name="Guldener U."/>
            <person name="Henrissat B."/>
            <person name="Howlett B.J."/>
            <person name="Kodira C."/>
            <person name="Kretschmer M."/>
            <person name="Lappartient A."/>
            <person name="Leroch M."/>
            <person name="Levis C."/>
            <person name="Mauceli E."/>
            <person name="Neuveglise C."/>
            <person name="Oeser B."/>
            <person name="Pearson M."/>
            <person name="Poulain J."/>
            <person name="Poussereau N."/>
            <person name="Quesneville H."/>
            <person name="Rascle C."/>
            <person name="Schumacher J."/>
            <person name="Segurens B."/>
            <person name="Sexton A."/>
            <person name="Silva E."/>
            <person name="Sirven C."/>
            <person name="Soanes D.M."/>
            <person name="Talbot N.J."/>
            <person name="Templeton M."/>
            <person name="Yandava C."/>
            <person name="Yarden O."/>
            <person name="Zeng Q."/>
            <person name="Rollins J.A."/>
            <person name="Lebrun M.H."/>
            <person name="Dickman M."/>
        </authorList>
    </citation>
    <scope>NUCLEOTIDE SEQUENCE [LARGE SCALE GENOMIC DNA]</scope>
    <source>
        <strain evidence="3">T4</strain>
    </source>
</reference>
<dbReference type="AlphaFoldDB" id="G2YRE1"/>
<accession>G2YRE1</accession>
<sequence>MVHRRSRVQMREVKNGSGVVCGGVVSPSQRMSVEHSSPTVQRRDSSTTR</sequence>
<dbReference type="EMBL" id="FQ790350">
    <property type="protein sequence ID" value="CCD54189.1"/>
    <property type="molecule type" value="Genomic_DNA"/>
</dbReference>
<protein>
    <submittedName>
        <fullName evidence="2">Uncharacterized protein</fullName>
    </submittedName>
</protein>
<name>G2YRE1_BOTF4</name>
<gene>
    <name evidence="2" type="ORF">BofuT4_uP128890.1</name>
</gene>
<feature type="compositionally biased region" description="Low complexity" evidence="1">
    <location>
        <begin position="16"/>
        <end position="26"/>
    </location>
</feature>
<dbReference type="HOGENOM" id="CLU_3142921_0_0_1"/>
<proteinExistence type="predicted"/>
<dbReference type="InParanoid" id="G2YRE1"/>
<evidence type="ECO:0000313" key="3">
    <source>
        <dbReference type="Proteomes" id="UP000008177"/>
    </source>
</evidence>
<dbReference type="Proteomes" id="UP000008177">
    <property type="component" value="Unplaced contigs"/>
</dbReference>
<feature type="compositionally biased region" description="Polar residues" evidence="1">
    <location>
        <begin position="27"/>
        <end position="40"/>
    </location>
</feature>
<evidence type="ECO:0000256" key="1">
    <source>
        <dbReference type="SAM" id="MobiDB-lite"/>
    </source>
</evidence>
<organism evidence="2 3">
    <name type="scientific">Botryotinia fuckeliana (strain T4)</name>
    <name type="common">Noble rot fungus</name>
    <name type="synonym">Botrytis cinerea</name>
    <dbReference type="NCBI Taxonomy" id="999810"/>
    <lineage>
        <taxon>Eukaryota</taxon>
        <taxon>Fungi</taxon>
        <taxon>Dikarya</taxon>
        <taxon>Ascomycota</taxon>
        <taxon>Pezizomycotina</taxon>
        <taxon>Leotiomycetes</taxon>
        <taxon>Helotiales</taxon>
        <taxon>Sclerotiniaceae</taxon>
        <taxon>Botrytis</taxon>
    </lineage>
</organism>